<organism evidence="3 4">
    <name type="scientific">Hymenobacter amundsenii</name>
    <dbReference type="NCBI Taxonomy" id="2006685"/>
    <lineage>
        <taxon>Bacteria</taxon>
        <taxon>Pseudomonadati</taxon>
        <taxon>Bacteroidota</taxon>
        <taxon>Cytophagia</taxon>
        <taxon>Cytophagales</taxon>
        <taxon>Hymenobacteraceae</taxon>
        <taxon>Hymenobacter</taxon>
    </lineage>
</organism>
<feature type="region of interest" description="Disordered" evidence="1">
    <location>
        <begin position="43"/>
        <end position="96"/>
    </location>
</feature>
<dbReference type="OrthoDB" id="882708at2"/>
<dbReference type="AlphaFoldDB" id="A0A246FPI4"/>
<feature type="transmembrane region" description="Helical" evidence="2">
    <location>
        <begin position="134"/>
        <end position="154"/>
    </location>
</feature>
<feature type="transmembrane region" description="Helical" evidence="2">
    <location>
        <begin position="166"/>
        <end position="185"/>
    </location>
</feature>
<protein>
    <submittedName>
        <fullName evidence="3">Uncharacterized protein</fullName>
    </submittedName>
</protein>
<sequence length="230" mass="25638">MTEDYAAKMGRKTVAELHEYVEQRYQYREEAVLAALAELDRRGTPEPNAEALAAELRQSQQETERRESAARTEIDAQDQARRVARGETSPETAPETGPALYSLGAITIFSVLFSMIAGGVMLALNLRTLQKNRAALWVVAFVVAYLVGGGYLLIWLKGQYGDQVNWLGSFFNLPAILVYNLYFWPRYIGRGPYRSRSWVRPLLICALLLLGLYYIAASVPGALPTMPTGV</sequence>
<reference evidence="3 4" key="1">
    <citation type="submission" date="2017-06" db="EMBL/GenBank/DDBJ databases">
        <title>Hymenobacter amundsenii sp. nov. isolated from regoliths in Antarctica.</title>
        <authorList>
            <person name="Sedlacek I."/>
            <person name="Kralova S."/>
            <person name="Pantucek R."/>
            <person name="Svec P."/>
            <person name="Holochova P."/>
            <person name="Stankova E."/>
            <person name="Vrbovska V."/>
            <person name="Busse H.-J."/>
        </authorList>
    </citation>
    <scope>NUCLEOTIDE SEQUENCE [LARGE SCALE GENOMIC DNA]</scope>
    <source>
        <strain evidence="3 4">CCM 8682</strain>
    </source>
</reference>
<comment type="caution">
    <text evidence="3">The sequence shown here is derived from an EMBL/GenBank/DDBJ whole genome shotgun (WGS) entry which is preliminary data.</text>
</comment>
<proteinExistence type="predicted"/>
<keyword evidence="2" id="KW-0472">Membrane</keyword>
<evidence type="ECO:0000313" key="4">
    <source>
        <dbReference type="Proteomes" id="UP000197277"/>
    </source>
</evidence>
<accession>A0A246FPI4</accession>
<feature type="transmembrane region" description="Helical" evidence="2">
    <location>
        <begin position="99"/>
        <end position="122"/>
    </location>
</feature>
<feature type="transmembrane region" description="Helical" evidence="2">
    <location>
        <begin position="197"/>
        <end position="216"/>
    </location>
</feature>
<dbReference type="Proteomes" id="UP000197277">
    <property type="component" value="Unassembled WGS sequence"/>
</dbReference>
<feature type="compositionally biased region" description="Basic and acidic residues" evidence="1">
    <location>
        <begin position="62"/>
        <end position="85"/>
    </location>
</feature>
<evidence type="ECO:0000256" key="1">
    <source>
        <dbReference type="SAM" id="MobiDB-lite"/>
    </source>
</evidence>
<evidence type="ECO:0000256" key="2">
    <source>
        <dbReference type="SAM" id="Phobius"/>
    </source>
</evidence>
<keyword evidence="2" id="KW-0812">Transmembrane</keyword>
<gene>
    <name evidence="3" type="ORF">CDA63_02585</name>
</gene>
<keyword evidence="4" id="KW-1185">Reference proteome</keyword>
<keyword evidence="2" id="KW-1133">Transmembrane helix</keyword>
<name>A0A246FPI4_9BACT</name>
<dbReference type="EMBL" id="NIRR01000002">
    <property type="protein sequence ID" value="OWP64665.1"/>
    <property type="molecule type" value="Genomic_DNA"/>
</dbReference>
<evidence type="ECO:0000313" key="3">
    <source>
        <dbReference type="EMBL" id="OWP64665.1"/>
    </source>
</evidence>
<dbReference type="RefSeq" id="WP_088462887.1">
    <property type="nucleotide sequence ID" value="NZ_NIRR01000002.1"/>
</dbReference>